<protein>
    <submittedName>
        <fullName evidence="2">DUF3995 domain-containing protein</fullName>
    </submittedName>
</protein>
<organism evidence="2 3">
    <name type="scientific">Lederbergia citri</name>
    <dbReference type="NCBI Taxonomy" id="2833580"/>
    <lineage>
        <taxon>Bacteria</taxon>
        <taxon>Bacillati</taxon>
        <taxon>Bacillota</taxon>
        <taxon>Bacilli</taxon>
        <taxon>Bacillales</taxon>
        <taxon>Bacillaceae</taxon>
        <taxon>Lederbergia</taxon>
    </lineage>
</organism>
<feature type="transmembrane region" description="Helical" evidence="1">
    <location>
        <begin position="23"/>
        <end position="42"/>
    </location>
</feature>
<keyword evidence="3" id="KW-1185">Reference proteome</keyword>
<keyword evidence="1" id="KW-0472">Membrane</keyword>
<dbReference type="Proteomes" id="UP000681414">
    <property type="component" value="Unassembled WGS sequence"/>
</dbReference>
<feature type="transmembrane region" description="Helical" evidence="1">
    <location>
        <begin position="62"/>
        <end position="83"/>
    </location>
</feature>
<comment type="caution">
    <text evidence="2">The sequence shown here is derived from an EMBL/GenBank/DDBJ whole genome shotgun (WGS) entry which is preliminary data.</text>
</comment>
<feature type="transmembrane region" description="Helical" evidence="1">
    <location>
        <begin position="193"/>
        <end position="214"/>
    </location>
</feature>
<gene>
    <name evidence="2" type="ORF">KHA97_13265</name>
</gene>
<dbReference type="RefSeq" id="WP_213125194.1">
    <property type="nucleotide sequence ID" value="NZ_JAGYPG010000002.1"/>
</dbReference>
<feature type="transmembrane region" description="Helical" evidence="1">
    <location>
        <begin position="158"/>
        <end position="181"/>
    </location>
</feature>
<dbReference type="AlphaFoldDB" id="A0A942TGN8"/>
<sequence>MYNNNGESPYLNGFERFTKKSAWPAYAGCMWAVLYAIFVRFLEAAGGGIITTYGRAEDPEALYMASYIAGVVIMLCGFCLLGLVKPWGKIVPRWIPLISGRNIHPLVLLIPTLSGTAFLLAHAISGMLTKSLFLAGVITINFPGWAELNPHSLALWDLFFYEPWFLIMGLLAGLAAAHYAFTSTIRLIVIRRFTIYYLLFILLLTILFVIGTIIKFS</sequence>
<name>A0A942TGN8_9BACI</name>
<keyword evidence="1" id="KW-1133">Transmembrane helix</keyword>
<accession>A0A942TGN8</accession>
<evidence type="ECO:0000313" key="3">
    <source>
        <dbReference type="Proteomes" id="UP000681414"/>
    </source>
</evidence>
<evidence type="ECO:0000256" key="1">
    <source>
        <dbReference type="SAM" id="Phobius"/>
    </source>
</evidence>
<dbReference type="EMBL" id="JAGYPG010000002">
    <property type="protein sequence ID" value="MBS4196029.1"/>
    <property type="molecule type" value="Genomic_DNA"/>
</dbReference>
<reference evidence="2 3" key="1">
    <citation type="submission" date="2021-05" db="EMBL/GenBank/DDBJ databases">
        <title>Novel Bacillus species.</title>
        <authorList>
            <person name="Liu G."/>
        </authorList>
    </citation>
    <scope>NUCLEOTIDE SEQUENCE [LARGE SCALE GENOMIC DNA]</scope>
    <source>
        <strain evidence="3">FJAT-49780</strain>
    </source>
</reference>
<evidence type="ECO:0000313" key="2">
    <source>
        <dbReference type="EMBL" id="MBS4196029.1"/>
    </source>
</evidence>
<proteinExistence type="predicted"/>
<feature type="transmembrane region" description="Helical" evidence="1">
    <location>
        <begin position="103"/>
        <end position="121"/>
    </location>
</feature>
<keyword evidence="1" id="KW-0812">Transmembrane</keyword>